<comment type="caution">
    <text evidence="1">The sequence shown here is derived from an EMBL/GenBank/DDBJ whole genome shotgun (WGS) entry which is preliminary data.</text>
</comment>
<dbReference type="InterPro" id="IPR023213">
    <property type="entry name" value="CAT-like_dom_sf"/>
</dbReference>
<accession>A0ABV6HKR4</accession>
<protein>
    <submittedName>
        <fullName evidence="1">CatA-like O-acetyltransferase</fullName>
    </submittedName>
</protein>
<dbReference type="Pfam" id="PF00302">
    <property type="entry name" value="CAT"/>
    <property type="match status" value="1"/>
</dbReference>
<dbReference type="SMART" id="SM01059">
    <property type="entry name" value="CAT"/>
    <property type="match status" value="1"/>
</dbReference>
<reference evidence="1 2" key="1">
    <citation type="submission" date="2024-09" db="EMBL/GenBank/DDBJ databases">
        <authorList>
            <person name="Sun Q."/>
            <person name="Mori K."/>
        </authorList>
    </citation>
    <scope>NUCLEOTIDE SEQUENCE [LARGE SCALE GENOMIC DNA]</scope>
    <source>
        <strain evidence="1 2">CCM 7765</strain>
    </source>
</reference>
<dbReference type="PANTHER" id="PTHR38474:SF2">
    <property type="entry name" value="CHLORAMPHENICOL ACETYLTRANSFERASE"/>
    <property type="match status" value="1"/>
</dbReference>
<proteinExistence type="predicted"/>
<evidence type="ECO:0000313" key="2">
    <source>
        <dbReference type="Proteomes" id="UP001589774"/>
    </source>
</evidence>
<dbReference type="PIRSF" id="PIRSF000440">
    <property type="entry name" value="CAT"/>
    <property type="match status" value="1"/>
</dbReference>
<sequence>MTASFLPIDLNTWPRKPYFDYFYYQLKTKYNVNHHLEITALLNSIKKRQLKFYPTFLYLITKTVNQNEAFRMAFDENGILGLWNFLVPSYTIFHKDDKTFSDLWSPYYTGFNDFYTTILHDMEQYRDIKGIRVKAGRPANFCPISALPWLSFTSISQDTYSDSDLLVPIIRFGKYYQNMEKTLLPFSIYVHHAVADGYHTSKFINELQDLCREIDDWIDS</sequence>
<keyword evidence="2" id="KW-1185">Reference proteome</keyword>
<evidence type="ECO:0000313" key="1">
    <source>
        <dbReference type="EMBL" id="MFC0319486.1"/>
    </source>
</evidence>
<dbReference type="Gene3D" id="3.30.559.10">
    <property type="entry name" value="Chloramphenicol acetyltransferase-like domain"/>
    <property type="match status" value="1"/>
</dbReference>
<dbReference type="InterPro" id="IPR001707">
    <property type="entry name" value="Cmp_AcTrfase"/>
</dbReference>
<dbReference type="RefSeq" id="WP_130855912.1">
    <property type="nucleotide sequence ID" value="NZ_JBHLWO010000002.1"/>
</dbReference>
<name>A0ABV6HKR4_9SPHI</name>
<dbReference type="EMBL" id="JBHLWO010000002">
    <property type="protein sequence ID" value="MFC0319486.1"/>
    <property type="molecule type" value="Genomic_DNA"/>
</dbReference>
<dbReference type="Proteomes" id="UP001589774">
    <property type="component" value="Unassembled WGS sequence"/>
</dbReference>
<gene>
    <name evidence="1" type="ORF">ACFFI0_14290</name>
</gene>
<dbReference type="SUPFAM" id="SSF52777">
    <property type="entry name" value="CoA-dependent acyltransferases"/>
    <property type="match status" value="1"/>
</dbReference>
<organism evidence="1 2">
    <name type="scientific">Olivibacter oleidegradans</name>
    <dbReference type="NCBI Taxonomy" id="760123"/>
    <lineage>
        <taxon>Bacteria</taxon>
        <taxon>Pseudomonadati</taxon>
        <taxon>Bacteroidota</taxon>
        <taxon>Sphingobacteriia</taxon>
        <taxon>Sphingobacteriales</taxon>
        <taxon>Sphingobacteriaceae</taxon>
        <taxon>Olivibacter</taxon>
    </lineage>
</organism>
<dbReference type="PANTHER" id="PTHR38474">
    <property type="entry name" value="SLR0299 PROTEIN"/>
    <property type="match status" value="1"/>
</dbReference>